<keyword evidence="1" id="KW-0472">Membrane</keyword>
<dbReference type="RefSeq" id="XP_028546601.1">
    <property type="nucleotide sequence ID" value="XM_028690800.1"/>
</dbReference>
<protein>
    <submittedName>
        <fullName evidence="2">Variable surface protein</fullName>
    </submittedName>
</protein>
<evidence type="ECO:0000313" key="2">
    <source>
        <dbReference type="EMBL" id="GAW84012.1"/>
    </source>
</evidence>
<dbReference type="Proteomes" id="UP000195521">
    <property type="component" value="Unassembled WGS sequence"/>
</dbReference>
<keyword evidence="1" id="KW-0812">Transmembrane</keyword>
<gene>
    <name evidence="2" type="ORF">PGO_000600</name>
</gene>
<name>A0A1Y1JTA9_PLAGO</name>
<accession>A0A1Y1JTA9</accession>
<sequence>MVNSIYEIIKYFPQCKNKLDYYISQGEASYWKKKCAHNKYNQLKDGVPDYDNKCQYVMQYLVDVNSNVVDGIKESGLEYFYYWIYDSVLGKNVKRIDDIQNIYDQFIHVYQEEVPDRKGINRDLFENKKIHMKDVDFPKLAATYDMFMYIKDKNSNNGNYSEDNILKKIEELVKQYISQMDTSSSVIQLPEVLQPCKRNIIIPIISTILVMLLTSIFLFSLYKHKKFTTFRSWIRYVMGKKVNSWNDIDEEDNRYHGSEIFSTMSRHNTHNMLYQ</sequence>
<keyword evidence="3" id="KW-1185">Reference proteome</keyword>
<keyword evidence="1" id="KW-1133">Transmembrane helix</keyword>
<reference evidence="3" key="1">
    <citation type="submission" date="2017-04" db="EMBL/GenBank/DDBJ databases">
        <title>Plasmodium gonderi genome.</title>
        <authorList>
            <person name="Arisue N."/>
            <person name="Honma H."/>
            <person name="Kawai S."/>
            <person name="Tougan T."/>
            <person name="Tanabe K."/>
            <person name="Horii T."/>
        </authorList>
    </citation>
    <scope>NUCLEOTIDE SEQUENCE [LARGE SCALE GENOMIC DNA]</scope>
    <source>
        <strain evidence="3">ATCC 30045</strain>
    </source>
</reference>
<dbReference type="AlphaFoldDB" id="A0A1Y1JTA9"/>
<proteinExistence type="predicted"/>
<evidence type="ECO:0000256" key="1">
    <source>
        <dbReference type="SAM" id="Phobius"/>
    </source>
</evidence>
<evidence type="ECO:0000313" key="3">
    <source>
        <dbReference type="Proteomes" id="UP000195521"/>
    </source>
</evidence>
<dbReference type="GeneID" id="39744820"/>
<dbReference type="EMBL" id="BDQF01000063">
    <property type="protein sequence ID" value="GAW84012.1"/>
    <property type="molecule type" value="Genomic_DNA"/>
</dbReference>
<feature type="transmembrane region" description="Helical" evidence="1">
    <location>
        <begin position="200"/>
        <end position="222"/>
    </location>
</feature>
<comment type="caution">
    <text evidence="2">The sequence shown here is derived from an EMBL/GenBank/DDBJ whole genome shotgun (WGS) entry which is preliminary data.</text>
</comment>
<organism evidence="2 3">
    <name type="scientific">Plasmodium gonderi</name>
    <dbReference type="NCBI Taxonomy" id="77519"/>
    <lineage>
        <taxon>Eukaryota</taxon>
        <taxon>Sar</taxon>
        <taxon>Alveolata</taxon>
        <taxon>Apicomplexa</taxon>
        <taxon>Aconoidasida</taxon>
        <taxon>Haemosporida</taxon>
        <taxon>Plasmodiidae</taxon>
        <taxon>Plasmodium</taxon>
        <taxon>Plasmodium (Plasmodium)</taxon>
    </lineage>
</organism>